<evidence type="ECO:0000259" key="6">
    <source>
        <dbReference type="Pfam" id="PF00892"/>
    </source>
</evidence>
<keyword evidence="8" id="KW-1185">Reference proteome</keyword>
<name>A0A5J4YK93_PORPP</name>
<keyword evidence="2 5" id="KW-0812">Transmembrane</keyword>
<dbReference type="OMA" id="MYGVYTI"/>
<feature type="transmembrane region" description="Helical" evidence="5">
    <location>
        <begin position="156"/>
        <end position="174"/>
    </location>
</feature>
<comment type="subcellular location">
    <subcellularLocation>
        <location evidence="1">Membrane</location>
        <topology evidence="1">Multi-pass membrane protein</topology>
    </subcellularLocation>
</comment>
<dbReference type="InterPro" id="IPR000620">
    <property type="entry name" value="EamA_dom"/>
</dbReference>
<feature type="domain" description="EamA" evidence="6">
    <location>
        <begin position="129"/>
        <end position="198"/>
    </location>
</feature>
<dbReference type="AlphaFoldDB" id="A0A5J4YK93"/>
<evidence type="ECO:0000256" key="4">
    <source>
        <dbReference type="ARBA" id="ARBA00023136"/>
    </source>
</evidence>
<protein>
    <submittedName>
        <fullName evidence="7">Solute carrier family 35 member F5</fullName>
    </submittedName>
</protein>
<feature type="transmembrane region" description="Helical" evidence="5">
    <location>
        <begin position="246"/>
        <end position="268"/>
    </location>
</feature>
<evidence type="ECO:0000256" key="3">
    <source>
        <dbReference type="ARBA" id="ARBA00022989"/>
    </source>
</evidence>
<dbReference type="InterPro" id="IPR037185">
    <property type="entry name" value="EmrE-like"/>
</dbReference>
<feature type="transmembrane region" description="Helical" evidence="5">
    <location>
        <begin position="125"/>
        <end position="144"/>
    </location>
</feature>
<feature type="transmembrane region" description="Helical" evidence="5">
    <location>
        <begin position="336"/>
        <end position="354"/>
    </location>
</feature>
<dbReference type="GO" id="GO:0016020">
    <property type="term" value="C:membrane"/>
    <property type="evidence" value="ECO:0007669"/>
    <property type="project" value="UniProtKB-SubCell"/>
</dbReference>
<dbReference type="SUPFAM" id="SSF103481">
    <property type="entry name" value="Multidrug resistance efflux transporter EmrE"/>
    <property type="match status" value="2"/>
</dbReference>
<proteinExistence type="predicted"/>
<gene>
    <name evidence="7" type="ORF">FVE85_8341</name>
</gene>
<evidence type="ECO:0000256" key="2">
    <source>
        <dbReference type="ARBA" id="ARBA00022692"/>
    </source>
</evidence>
<dbReference type="Pfam" id="PF00892">
    <property type="entry name" value="EamA"/>
    <property type="match status" value="1"/>
</dbReference>
<dbReference type="PANTHER" id="PTHR23051:SF0">
    <property type="entry name" value="SOLUTE CARRIER FAMILY 35 MEMBER F5"/>
    <property type="match status" value="1"/>
</dbReference>
<feature type="transmembrane region" description="Helical" evidence="5">
    <location>
        <begin position="12"/>
        <end position="33"/>
    </location>
</feature>
<organism evidence="7 8">
    <name type="scientific">Porphyridium purpureum</name>
    <name type="common">Red alga</name>
    <name type="synonym">Porphyridium cruentum</name>
    <dbReference type="NCBI Taxonomy" id="35688"/>
    <lineage>
        <taxon>Eukaryota</taxon>
        <taxon>Rhodophyta</taxon>
        <taxon>Bangiophyceae</taxon>
        <taxon>Porphyridiales</taxon>
        <taxon>Porphyridiaceae</taxon>
        <taxon>Porphyridium</taxon>
    </lineage>
</organism>
<dbReference type="EMBL" id="VRMN01000011">
    <property type="protein sequence ID" value="KAA8491859.1"/>
    <property type="molecule type" value="Genomic_DNA"/>
</dbReference>
<accession>A0A5J4YK93</accession>
<keyword evidence="4 5" id="KW-0472">Membrane</keyword>
<evidence type="ECO:0000313" key="7">
    <source>
        <dbReference type="EMBL" id="KAA8491859.1"/>
    </source>
</evidence>
<dbReference type="OrthoDB" id="1436450at2759"/>
<comment type="caution">
    <text evidence="7">The sequence shown here is derived from an EMBL/GenBank/DDBJ whole genome shotgun (WGS) entry which is preliminary data.</text>
</comment>
<keyword evidence="3 5" id="KW-1133">Transmembrane helix</keyword>
<reference evidence="8" key="1">
    <citation type="journal article" date="2019" name="Nat. Commun.">
        <title>Expansion of phycobilisome linker gene families in mesophilic red algae.</title>
        <authorList>
            <person name="Lee J."/>
            <person name="Kim D."/>
            <person name="Bhattacharya D."/>
            <person name="Yoon H.S."/>
        </authorList>
    </citation>
    <scope>NUCLEOTIDE SEQUENCE [LARGE SCALE GENOMIC DNA]</scope>
    <source>
        <strain evidence="8">CCMP 1328</strain>
    </source>
</reference>
<dbReference type="PANTHER" id="PTHR23051">
    <property type="entry name" value="SOLUTE CARRIER FAMILY 35, MEMBER F5"/>
    <property type="match status" value="1"/>
</dbReference>
<feature type="transmembrane region" description="Helical" evidence="5">
    <location>
        <begin position="45"/>
        <end position="66"/>
    </location>
</feature>
<evidence type="ECO:0000256" key="5">
    <source>
        <dbReference type="SAM" id="Phobius"/>
    </source>
</evidence>
<evidence type="ECO:0000256" key="1">
    <source>
        <dbReference type="ARBA" id="ARBA00004141"/>
    </source>
</evidence>
<feature type="transmembrane region" description="Helical" evidence="5">
    <location>
        <begin position="305"/>
        <end position="324"/>
    </location>
</feature>
<evidence type="ECO:0000313" key="8">
    <source>
        <dbReference type="Proteomes" id="UP000324585"/>
    </source>
</evidence>
<sequence length="362" mass="39162">MDGGLHAPKRSHLLGVCMVLAVALIWVASSVVTQRIFGAQHYDKPLFLTYFSTSLFSVYLFGFALIPSWRTYARARAKSNLDFAKSSALPSDEKAEHLDIDQRRSLGAVPVDLSSEEEPQIPFRLLVKLAAGFVPLWTVANLLFNIGLRSTSVASASIISTLSSLFTLLLGSAVRTERFSIVKLAAIGLNSVGVAIVALQDYSRGSSSSWKGDVFCVLAALGYAVYVTYLKFFMESDDNVFSMPMFFGFVGLVSTFLDGILVVIAHLTGVERFEWPNRSTLVMLLANGLVGSVLSDYLWARGALLTTPLIATLAVGMSIPLSLVSDVVLNGLHFNVWYTVGLAMVFAGFVAANMDEVEASAS</sequence>
<dbReference type="Proteomes" id="UP000324585">
    <property type="component" value="Unassembled WGS sequence"/>
</dbReference>
<feature type="transmembrane region" description="Helical" evidence="5">
    <location>
        <begin position="214"/>
        <end position="234"/>
    </location>
</feature>
<feature type="transmembrane region" description="Helical" evidence="5">
    <location>
        <begin position="180"/>
        <end position="202"/>
    </location>
</feature>